<accession>A0A1M4N240</accession>
<reference evidence="3" key="1">
    <citation type="submission" date="2016-09" db="EMBL/GenBank/DDBJ databases">
        <authorList>
            <person name="Wibberg D."/>
        </authorList>
    </citation>
    <scope>NUCLEOTIDE SEQUENCE [LARGE SCALE GENOMIC DNA]</scope>
</reference>
<keyword evidence="2" id="KW-0326">Glycosidase</keyword>
<dbReference type="AlphaFoldDB" id="A0A1M4N240"/>
<dbReference type="NCBIfam" id="TIGR00624">
    <property type="entry name" value="tag"/>
    <property type="match status" value="1"/>
</dbReference>
<keyword evidence="1" id="KW-0862">Zinc</keyword>
<dbReference type="PANTHER" id="PTHR30037">
    <property type="entry name" value="DNA-3-METHYLADENINE GLYCOSYLASE 1"/>
    <property type="match status" value="1"/>
</dbReference>
<dbReference type="InterPro" id="IPR052891">
    <property type="entry name" value="DNA-3mA_glycosylase"/>
</dbReference>
<dbReference type="Gene3D" id="1.10.340.30">
    <property type="entry name" value="Hypothetical protein, domain 2"/>
    <property type="match status" value="1"/>
</dbReference>
<sequence>MVTRCGWVTENALYQEYHDTEWGVPERDGRKLFECLCLEGFQAGLNWLTILKKREGFRAAFAGFDPYEIAGWGEEDVARLLGDAGIVRHRGKIEATIGNARAWIAVEQEEGFSEFVWSFVGGVPMRPQPATLADVPAQTEVSVKLSKALKKKGFRFVGPTTVYAFMQAVGMVDDHEAACDWAR</sequence>
<evidence type="ECO:0000313" key="3">
    <source>
        <dbReference type="Proteomes" id="UP000184085"/>
    </source>
</evidence>
<organism evidence="2 3">
    <name type="scientific">Donghicola eburneus</name>
    <dbReference type="NCBI Taxonomy" id="393278"/>
    <lineage>
        <taxon>Bacteria</taxon>
        <taxon>Pseudomonadati</taxon>
        <taxon>Pseudomonadota</taxon>
        <taxon>Alphaproteobacteria</taxon>
        <taxon>Rhodobacterales</taxon>
        <taxon>Roseobacteraceae</taxon>
        <taxon>Donghicola</taxon>
    </lineage>
</organism>
<keyword evidence="3" id="KW-1185">Reference proteome</keyword>
<feature type="binding site" evidence="1">
    <location>
        <position position="175"/>
    </location>
    <ligand>
        <name>Zn(2+)</name>
        <dbReference type="ChEBI" id="CHEBI:29105"/>
    </ligand>
</feature>
<gene>
    <name evidence="2" type="primary">tag</name>
    <name evidence="2" type="ORF">KARMA_3113</name>
</gene>
<name>A0A1M4N240_9RHOB</name>
<evidence type="ECO:0000313" key="2">
    <source>
        <dbReference type="EMBL" id="SCM68883.1"/>
    </source>
</evidence>
<dbReference type="GO" id="GO:0046872">
    <property type="term" value="F:metal ion binding"/>
    <property type="evidence" value="ECO:0007669"/>
    <property type="project" value="UniProtKB-KW"/>
</dbReference>
<dbReference type="InterPro" id="IPR005019">
    <property type="entry name" value="Adenine_glyco"/>
</dbReference>
<dbReference type="InterPro" id="IPR004597">
    <property type="entry name" value="Tag"/>
</dbReference>
<protein>
    <submittedName>
        <fullName evidence="2">DNA-3-methyladenine glycosylase 1</fullName>
        <ecNumber evidence="2">3.2.2.20</ecNumber>
    </submittedName>
</protein>
<keyword evidence="1" id="KW-0479">Metal-binding</keyword>
<feature type="binding site" evidence="1">
    <location>
        <position position="5"/>
    </location>
    <ligand>
        <name>Zn(2+)</name>
        <dbReference type="ChEBI" id="CHEBI:29105"/>
    </ligand>
</feature>
<evidence type="ECO:0000256" key="1">
    <source>
        <dbReference type="PIRSR" id="PIRSR604597-1"/>
    </source>
</evidence>
<feature type="binding site" evidence="1">
    <location>
        <position position="179"/>
    </location>
    <ligand>
        <name>Zn(2+)</name>
        <dbReference type="ChEBI" id="CHEBI:29105"/>
    </ligand>
</feature>
<dbReference type="SUPFAM" id="SSF48150">
    <property type="entry name" value="DNA-glycosylase"/>
    <property type="match status" value="1"/>
</dbReference>
<proteinExistence type="predicted"/>
<dbReference type="Proteomes" id="UP000184085">
    <property type="component" value="Unassembled WGS sequence"/>
</dbReference>
<dbReference type="PANTHER" id="PTHR30037:SF4">
    <property type="entry name" value="DNA-3-METHYLADENINE GLYCOSYLASE I"/>
    <property type="match status" value="1"/>
</dbReference>
<feature type="binding site" evidence="1">
    <location>
        <position position="18"/>
    </location>
    <ligand>
        <name>Zn(2+)</name>
        <dbReference type="ChEBI" id="CHEBI:29105"/>
    </ligand>
</feature>
<dbReference type="EC" id="3.2.2.20" evidence="2"/>
<dbReference type="RefSeq" id="WP_092464040.1">
    <property type="nucleotide sequence ID" value="NZ_FMJB01000061.1"/>
</dbReference>
<dbReference type="InterPro" id="IPR011257">
    <property type="entry name" value="DNA_glycosylase"/>
</dbReference>
<keyword evidence="2" id="KW-0378">Hydrolase</keyword>
<dbReference type="GO" id="GO:0008725">
    <property type="term" value="F:DNA-3-methyladenine glycosylase activity"/>
    <property type="evidence" value="ECO:0007669"/>
    <property type="project" value="UniProtKB-EC"/>
</dbReference>
<dbReference type="EMBL" id="FMJB01000061">
    <property type="protein sequence ID" value="SCM68883.1"/>
    <property type="molecule type" value="Genomic_DNA"/>
</dbReference>
<dbReference type="GO" id="GO:0006284">
    <property type="term" value="P:base-excision repair"/>
    <property type="evidence" value="ECO:0007669"/>
    <property type="project" value="InterPro"/>
</dbReference>
<dbReference type="Pfam" id="PF03352">
    <property type="entry name" value="Adenine_glyco"/>
    <property type="match status" value="1"/>
</dbReference>